<dbReference type="PANTHER" id="PTHR22933:SF31">
    <property type="entry name" value="FI18007P1"/>
    <property type="match status" value="1"/>
</dbReference>
<gene>
    <name evidence="5" type="primary">LOC108732390</name>
</gene>
<feature type="signal peptide" evidence="2">
    <location>
        <begin position="1"/>
        <end position="32"/>
    </location>
</feature>
<feature type="chain" id="PRO_5010691658" evidence="2">
    <location>
        <begin position="33"/>
        <end position="352"/>
    </location>
</feature>
<feature type="compositionally biased region" description="Polar residues" evidence="1">
    <location>
        <begin position="56"/>
        <end position="76"/>
    </location>
</feature>
<feature type="region of interest" description="Disordered" evidence="1">
    <location>
        <begin position="283"/>
        <end position="302"/>
    </location>
</feature>
<evidence type="ECO:0000256" key="1">
    <source>
        <dbReference type="SAM" id="MobiDB-lite"/>
    </source>
</evidence>
<dbReference type="AlphaFoldDB" id="A0A1W4WDY6"/>
<dbReference type="Proteomes" id="UP000192223">
    <property type="component" value="Unplaced"/>
</dbReference>
<reference evidence="5" key="1">
    <citation type="submission" date="2025-08" db="UniProtKB">
        <authorList>
            <consortium name="RefSeq"/>
        </authorList>
    </citation>
    <scope>IDENTIFICATION</scope>
    <source>
        <tissue evidence="5">Entire body</tissue>
    </source>
</reference>
<dbReference type="Pfam" id="PF01607">
    <property type="entry name" value="CBM_14"/>
    <property type="match status" value="1"/>
</dbReference>
<dbReference type="PROSITE" id="PS50940">
    <property type="entry name" value="CHIT_BIND_II"/>
    <property type="match status" value="1"/>
</dbReference>
<feature type="region of interest" description="Disordered" evidence="1">
    <location>
        <begin position="54"/>
        <end position="107"/>
    </location>
</feature>
<organism evidence="4 5">
    <name type="scientific">Agrilus planipennis</name>
    <name type="common">Emerald ash borer</name>
    <name type="synonym">Agrilus marcopoli</name>
    <dbReference type="NCBI Taxonomy" id="224129"/>
    <lineage>
        <taxon>Eukaryota</taxon>
        <taxon>Metazoa</taxon>
        <taxon>Ecdysozoa</taxon>
        <taxon>Arthropoda</taxon>
        <taxon>Hexapoda</taxon>
        <taxon>Insecta</taxon>
        <taxon>Pterygota</taxon>
        <taxon>Neoptera</taxon>
        <taxon>Endopterygota</taxon>
        <taxon>Coleoptera</taxon>
        <taxon>Polyphaga</taxon>
        <taxon>Elateriformia</taxon>
        <taxon>Buprestoidea</taxon>
        <taxon>Buprestidae</taxon>
        <taxon>Agrilinae</taxon>
        <taxon>Agrilus</taxon>
    </lineage>
</organism>
<name>A0A1W4WDY6_AGRPL</name>
<feature type="compositionally biased region" description="Basic residues" evidence="1">
    <location>
        <begin position="287"/>
        <end position="301"/>
    </location>
</feature>
<dbReference type="SUPFAM" id="SSF57625">
    <property type="entry name" value="Invertebrate chitin-binding proteins"/>
    <property type="match status" value="1"/>
</dbReference>
<evidence type="ECO:0000313" key="4">
    <source>
        <dbReference type="Proteomes" id="UP000192223"/>
    </source>
</evidence>
<proteinExistence type="predicted"/>
<protein>
    <submittedName>
        <fullName evidence="5">Uncharacterized protein LOC108732390 isoform X4</fullName>
    </submittedName>
</protein>
<dbReference type="GO" id="GO:0008061">
    <property type="term" value="F:chitin binding"/>
    <property type="evidence" value="ECO:0007669"/>
    <property type="project" value="InterPro"/>
</dbReference>
<dbReference type="InterPro" id="IPR036508">
    <property type="entry name" value="Chitin-bd_dom_sf"/>
</dbReference>
<feature type="domain" description="Chitin-binding type-2" evidence="3">
    <location>
        <begin position="175"/>
        <end position="233"/>
    </location>
</feature>
<dbReference type="InterPro" id="IPR052976">
    <property type="entry name" value="Scoloptoxin-like"/>
</dbReference>
<evidence type="ECO:0000256" key="2">
    <source>
        <dbReference type="SAM" id="SignalP"/>
    </source>
</evidence>
<keyword evidence="4" id="KW-1185">Reference proteome</keyword>
<dbReference type="RefSeq" id="XP_018318662.1">
    <property type="nucleotide sequence ID" value="XM_018463160.1"/>
</dbReference>
<accession>A0A1W4WDY6</accession>
<dbReference type="GeneID" id="108732390"/>
<dbReference type="PANTHER" id="PTHR22933">
    <property type="entry name" value="FI18007P1-RELATED"/>
    <property type="match status" value="1"/>
</dbReference>
<dbReference type="InterPro" id="IPR002557">
    <property type="entry name" value="Chitin-bd_dom"/>
</dbReference>
<sequence>MFSCYLQFKAYLMMNLKVLLLYLTISATCIFADPQSGDSNESIENVSLYSGPPFNSDKSSATLQRRSSFGPPQSSFEDFKSNDEDSRESVKTASSHNRPPYLPEENYPSLHLRNQIPHSQPKPQPKPVQQYLQPVISQTRSKPPTQYKKPLNLKNIEEEEDQTPDRLTELLPRSNFNCLNKQTGYYADESLGCEVFHYCQENARHSWICPEGFTFHQLHLICMPPSKENICTESSKFHIVNDYLYKPVNLEEHQRKPNVTLRYHERYYPEEYHQYPENDYDDELQQRRPHVSPTKQHHTQVVRRPTQIPQFQATIRPETNIGQVYRSPEDINIPLEHRRPPQYFPQRYLIPE</sequence>
<dbReference type="OrthoDB" id="6434091at2759"/>
<keyword evidence="2" id="KW-0732">Signal</keyword>
<feature type="compositionally biased region" description="Basic and acidic residues" evidence="1">
    <location>
        <begin position="77"/>
        <end position="90"/>
    </location>
</feature>
<evidence type="ECO:0000259" key="3">
    <source>
        <dbReference type="PROSITE" id="PS50940"/>
    </source>
</evidence>
<evidence type="ECO:0000313" key="5">
    <source>
        <dbReference type="RefSeq" id="XP_018318662.1"/>
    </source>
</evidence>
<dbReference type="GO" id="GO:0005576">
    <property type="term" value="C:extracellular region"/>
    <property type="evidence" value="ECO:0007669"/>
    <property type="project" value="InterPro"/>
</dbReference>